<evidence type="ECO:0000259" key="2">
    <source>
        <dbReference type="Pfam" id="PF21788"/>
    </source>
</evidence>
<keyword evidence="4" id="KW-1185">Reference proteome</keyword>
<dbReference type="InterPro" id="IPR048366">
    <property type="entry name" value="TNP-like_GBD"/>
</dbReference>
<proteinExistence type="predicted"/>
<protein>
    <recommendedName>
        <fullName evidence="5">Transposable element P transposase</fullName>
    </recommendedName>
</protein>
<evidence type="ECO:0000259" key="1">
    <source>
        <dbReference type="Pfam" id="PF21787"/>
    </source>
</evidence>
<feature type="domain" description="Transposable element P transposase-like GTP-binding insertion" evidence="2">
    <location>
        <begin position="125"/>
        <end position="205"/>
    </location>
</feature>
<evidence type="ECO:0000313" key="3">
    <source>
        <dbReference type="EMBL" id="CAI6354917.1"/>
    </source>
</evidence>
<dbReference type="AlphaFoldDB" id="A0AAV0WGV6"/>
<evidence type="ECO:0000313" key="4">
    <source>
        <dbReference type="Proteomes" id="UP001160148"/>
    </source>
</evidence>
<dbReference type="InterPro" id="IPR048365">
    <property type="entry name" value="TNP-like_RNaseH_N"/>
</dbReference>
<dbReference type="Proteomes" id="UP001160148">
    <property type="component" value="Unassembled WGS sequence"/>
</dbReference>
<dbReference type="Pfam" id="PF21787">
    <property type="entry name" value="TNP-like_RNaseH_N"/>
    <property type="match status" value="1"/>
</dbReference>
<gene>
    <name evidence="3" type="ORF">MEUPH1_LOCUS10839</name>
</gene>
<organism evidence="3 4">
    <name type="scientific">Macrosiphum euphorbiae</name>
    <name type="common">potato aphid</name>
    <dbReference type="NCBI Taxonomy" id="13131"/>
    <lineage>
        <taxon>Eukaryota</taxon>
        <taxon>Metazoa</taxon>
        <taxon>Ecdysozoa</taxon>
        <taxon>Arthropoda</taxon>
        <taxon>Hexapoda</taxon>
        <taxon>Insecta</taxon>
        <taxon>Pterygota</taxon>
        <taxon>Neoptera</taxon>
        <taxon>Paraneoptera</taxon>
        <taxon>Hemiptera</taxon>
        <taxon>Sternorrhyncha</taxon>
        <taxon>Aphidomorpha</taxon>
        <taxon>Aphidoidea</taxon>
        <taxon>Aphididae</taxon>
        <taxon>Macrosiphini</taxon>
        <taxon>Macrosiphum</taxon>
    </lineage>
</organism>
<feature type="domain" description="Transposable element P transposase-like RNase H" evidence="1">
    <location>
        <begin position="2"/>
        <end position="97"/>
    </location>
</feature>
<evidence type="ECO:0008006" key="5">
    <source>
        <dbReference type="Google" id="ProtNLM"/>
    </source>
</evidence>
<name>A0AAV0WGV6_9HEMI</name>
<reference evidence="3 4" key="1">
    <citation type="submission" date="2023-01" db="EMBL/GenBank/DDBJ databases">
        <authorList>
            <person name="Whitehead M."/>
        </authorList>
    </citation>
    <scope>NUCLEOTIDE SEQUENCE [LARGE SCALE GENOMIC DNA]</scope>
</reference>
<dbReference type="EMBL" id="CARXXK010000002">
    <property type="protein sequence ID" value="CAI6354917.1"/>
    <property type="molecule type" value="Genomic_DNA"/>
</dbReference>
<sequence>MTTEEKLTILSFDEMYLSHQIDFDRKKEQVIGPHKSVQVVMARGLISKWKQPIFYKYDTPLTSEILFDIIEKLHEVGFNVVGVVSDMGPTNQGLLKSISVSYEQPNFKHPITGQRVHVFADIPYLIKLCRNNYLDHSFILKDNENETFIGINTLNELMEISTQDLKLPYKLSHNHLNCTGPMRQKVKLASQLFSNTVATAVAYVGQKGAI</sequence>
<dbReference type="Pfam" id="PF21788">
    <property type="entry name" value="TNP-like_GBD"/>
    <property type="match status" value="1"/>
</dbReference>
<accession>A0AAV0WGV6</accession>
<comment type="caution">
    <text evidence="3">The sequence shown here is derived from an EMBL/GenBank/DDBJ whole genome shotgun (WGS) entry which is preliminary data.</text>
</comment>